<accession>A0AAP0J7L1</accession>
<protein>
    <submittedName>
        <fullName evidence="1">Uncharacterized protein</fullName>
    </submittedName>
</protein>
<comment type="caution">
    <text evidence="1">The sequence shown here is derived from an EMBL/GenBank/DDBJ whole genome shotgun (WGS) entry which is preliminary data.</text>
</comment>
<evidence type="ECO:0000313" key="2">
    <source>
        <dbReference type="Proteomes" id="UP001420932"/>
    </source>
</evidence>
<name>A0AAP0J7L1_9MAGN</name>
<gene>
    <name evidence="1" type="ORF">Syun_017735</name>
</gene>
<dbReference type="AlphaFoldDB" id="A0AAP0J7L1"/>
<reference evidence="1 2" key="1">
    <citation type="submission" date="2024-01" db="EMBL/GenBank/DDBJ databases">
        <title>Genome assemblies of Stephania.</title>
        <authorList>
            <person name="Yang L."/>
        </authorList>
    </citation>
    <scope>NUCLEOTIDE SEQUENCE [LARGE SCALE GENOMIC DNA]</scope>
    <source>
        <strain evidence="1">YNDBR</strain>
        <tissue evidence="1">Leaf</tissue>
    </source>
</reference>
<dbReference type="Proteomes" id="UP001420932">
    <property type="component" value="Unassembled WGS sequence"/>
</dbReference>
<dbReference type="EMBL" id="JBBNAF010000007">
    <property type="protein sequence ID" value="KAK9128938.1"/>
    <property type="molecule type" value="Genomic_DNA"/>
</dbReference>
<organism evidence="1 2">
    <name type="scientific">Stephania yunnanensis</name>
    <dbReference type="NCBI Taxonomy" id="152371"/>
    <lineage>
        <taxon>Eukaryota</taxon>
        <taxon>Viridiplantae</taxon>
        <taxon>Streptophyta</taxon>
        <taxon>Embryophyta</taxon>
        <taxon>Tracheophyta</taxon>
        <taxon>Spermatophyta</taxon>
        <taxon>Magnoliopsida</taxon>
        <taxon>Ranunculales</taxon>
        <taxon>Menispermaceae</taxon>
        <taxon>Menispermoideae</taxon>
        <taxon>Cissampelideae</taxon>
        <taxon>Stephania</taxon>
    </lineage>
</organism>
<keyword evidence="2" id="KW-1185">Reference proteome</keyword>
<sequence length="103" mass="11017">MYAEAVDDDILDELYGYACSSGNVNLVPPAIDGLITGHYQLLAQFDHHAMSKYNPQRPLLDDGVAERAALWVHHIIVRGVCDDVVGSSLASDGSPAKPEDAPG</sequence>
<evidence type="ECO:0000313" key="1">
    <source>
        <dbReference type="EMBL" id="KAK9128938.1"/>
    </source>
</evidence>
<proteinExistence type="predicted"/>